<dbReference type="PANTHER" id="PTHR45979">
    <property type="entry name" value="PAP/OAS1 SUBSTRATE-BINDING DOMAIN SUPERFAMILY"/>
    <property type="match status" value="1"/>
</dbReference>
<organism evidence="3">
    <name type="scientific">Lotharella oceanica</name>
    <dbReference type="NCBI Taxonomy" id="641309"/>
    <lineage>
        <taxon>Eukaryota</taxon>
        <taxon>Sar</taxon>
        <taxon>Rhizaria</taxon>
        <taxon>Cercozoa</taxon>
        <taxon>Chlorarachniophyceae</taxon>
        <taxon>Lotharella</taxon>
    </lineage>
</organism>
<accession>A0A7S2X5V6</accession>
<dbReference type="EMBL" id="HBHP01000571">
    <property type="protein sequence ID" value="CAD9744567.1"/>
    <property type="molecule type" value="Transcribed_RNA"/>
</dbReference>
<dbReference type="InterPro" id="IPR058920">
    <property type="entry name" value="PAP-OAS1-bd-rel"/>
</dbReference>
<feature type="region of interest" description="Disordered" evidence="1">
    <location>
        <begin position="1"/>
        <end position="26"/>
    </location>
</feature>
<sequence length="959" mass="105808">MDRHPALHSEPIRRYSRPSAGFGSENEHIQKAEWGFSEEANIRRGFPVRLQEALYPSKGLGGTRMIGRQQRRSEINIRFSGAGMGNSVGNSVGKQQMPSHKDRQQQNSLEPQSPVHVLFRQSPSFCAIGGRNNALEGTGSGNLKSRSPSYSQSRNSARKKTITPPPGDLSRMLESCSLRELSSVYSAPPVFSELKRTSPTGSERFSSFRELDSMSKTFSAEGMEPPCALTKPSTSRAAIPSFASLPSLAGTPRGRDLSDNRLKDGNNKFVIIAESLRQRDSRGSKAILSEEDERAVLRLLNNPRVTAKGKLLLSTVTPTAHSENIRSNVVRCIHELIKRHSRGQGHRSRNGNVQVYSHGSFASKTYLPCATVDVAAYFVTKFDKKRGEYKKNFWAQQVAQALAQNDRQYASVSGSVQTVRNVSVSQDLIFDTQVLQCTVEGVGVRVCLNRVDVLESLTLLETVDLLVGNNHLVKRTLLLVKAWAKYEAEILRPDMLSGYALQRVVLTVFNGFYQEIKTPIQGFFKTLSYLESFDWQWHAMGLYGPIQLSSLPKSVLVEKSRCAFPKDRPPLINRATVSKYSSAIQKVEMKKRPDGNSFPLSAFNVIETTGGKAFSNITMDITREKADMIIGKIFHATSEIRISILRNEDEKKAVPISIPESALKTLREVFKSVEIKCSHDRQSNPSGNASGNRIRSHSVPLDENIKSIGAPTWSWREHKKVVPVSGRMRVTMGTPYPRTLDVENNMRSDPLSTSMESIQQSLAHAKQFQSPMNITETQLVAVIAVVLDQHGKLPIGALGRMIRTAINSFSLPQVIQDCGGIKAFLMRHNYVFVLGENHPNNPLVHLNKSGFKSGFNCNGEISSDPSIMAMVNKVVAQTGGTIPVRNTLGSHKKKGGGLVHCSPRSQGGGKTYGMQYQQHGAPTNGKRWHGGRRGRRVGKPPHPGTRVWSLAPGGRAGGP</sequence>
<proteinExistence type="predicted"/>
<feature type="region of interest" description="Disordered" evidence="1">
    <location>
        <begin position="920"/>
        <end position="959"/>
    </location>
</feature>
<evidence type="ECO:0000259" key="2">
    <source>
        <dbReference type="Pfam" id="PF26180"/>
    </source>
</evidence>
<evidence type="ECO:0000256" key="1">
    <source>
        <dbReference type="SAM" id="MobiDB-lite"/>
    </source>
</evidence>
<feature type="compositionally biased region" description="Polar residues" evidence="1">
    <location>
        <begin position="87"/>
        <end position="98"/>
    </location>
</feature>
<feature type="region of interest" description="Disordered" evidence="1">
    <location>
        <begin position="80"/>
        <end position="110"/>
    </location>
</feature>
<gene>
    <name evidence="3" type="ORF">LSP00402_LOCUS394</name>
</gene>
<dbReference type="Pfam" id="PF26180">
    <property type="entry name" value="PAP-OAS1"/>
    <property type="match status" value="1"/>
</dbReference>
<reference evidence="3" key="1">
    <citation type="submission" date="2021-01" db="EMBL/GenBank/DDBJ databases">
        <authorList>
            <person name="Corre E."/>
            <person name="Pelletier E."/>
            <person name="Niang G."/>
            <person name="Scheremetjew M."/>
            <person name="Finn R."/>
            <person name="Kale V."/>
            <person name="Holt S."/>
            <person name="Cochrane G."/>
            <person name="Meng A."/>
            <person name="Brown T."/>
            <person name="Cohen L."/>
        </authorList>
    </citation>
    <scope>NUCLEOTIDE SEQUENCE</scope>
    <source>
        <strain evidence="3">CCMP622</strain>
    </source>
</reference>
<dbReference type="InterPro" id="IPR058921">
    <property type="entry name" value="PAP/OAS1-rel"/>
</dbReference>
<feature type="compositionally biased region" description="Basic and acidic residues" evidence="1">
    <location>
        <begin position="1"/>
        <end position="13"/>
    </location>
</feature>
<name>A0A7S2X5V6_9EUKA</name>
<feature type="domain" description="PAP/OAS1 substrate-binding-related" evidence="2">
    <location>
        <begin position="467"/>
        <end position="609"/>
    </location>
</feature>
<dbReference type="AlphaFoldDB" id="A0A7S2X5V6"/>
<dbReference type="PANTHER" id="PTHR45979:SF30">
    <property type="entry name" value="NUCLEOTIDYLTRANSFERASE"/>
    <property type="match status" value="1"/>
</dbReference>
<feature type="compositionally biased region" description="Low complexity" evidence="1">
    <location>
        <begin position="145"/>
        <end position="155"/>
    </location>
</feature>
<feature type="region of interest" description="Disordered" evidence="1">
    <location>
        <begin position="130"/>
        <end position="169"/>
    </location>
</feature>
<feature type="compositionally biased region" description="Basic residues" evidence="1">
    <location>
        <begin position="926"/>
        <end position="939"/>
    </location>
</feature>
<protein>
    <recommendedName>
        <fullName evidence="2">PAP/OAS1 substrate-binding-related domain-containing protein</fullName>
    </recommendedName>
</protein>
<evidence type="ECO:0000313" key="3">
    <source>
        <dbReference type="EMBL" id="CAD9744567.1"/>
    </source>
</evidence>